<evidence type="ECO:0008006" key="3">
    <source>
        <dbReference type="Google" id="ProtNLM"/>
    </source>
</evidence>
<name>A0A4S2DJS3_9CLOT</name>
<reference evidence="1 2" key="1">
    <citation type="submission" date="2019-04" db="EMBL/GenBank/DDBJ databases">
        <title>Microbes associate with the intestines of laboratory mice.</title>
        <authorList>
            <person name="Navarre W."/>
            <person name="Wong E."/>
            <person name="Huang K."/>
            <person name="Tropini C."/>
            <person name="Ng K."/>
            <person name="Yu B."/>
        </authorList>
    </citation>
    <scope>NUCLEOTIDE SEQUENCE [LARGE SCALE GENOMIC DNA]</scope>
    <source>
        <strain evidence="1 2">NM50_B9-20</strain>
    </source>
</reference>
<keyword evidence="2" id="KW-1185">Reference proteome</keyword>
<dbReference type="AlphaFoldDB" id="A0A4S2DJS3"/>
<dbReference type="SUPFAM" id="SSF140453">
    <property type="entry name" value="EsxAB dimer-like"/>
    <property type="match status" value="1"/>
</dbReference>
<evidence type="ECO:0000313" key="1">
    <source>
        <dbReference type="EMBL" id="TGY41183.1"/>
    </source>
</evidence>
<dbReference type="EMBL" id="SRYR01000009">
    <property type="protein sequence ID" value="TGY41183.1"/>
    <property type="molecule type" value="Genomic_DNA"/>
</dbReference>
<protein>
    <recommendedName>
        <fullName evidence="3">WXG100 family type VII secretion target</fullName>
    </recommendedName>
</protein>
<dbReference type="Pfam" id="PF06013">
    <property type="entry name" value="WXG100"/>
    <property type="match status" value="1"/>
</dbReference>
<organism evidence="1 2">
    <name type="scientific">Clostridium sartagoforme</name>
    <dbReference type="NCBI Taxonomy" id="84031"/>
    <lineage>
        <taxon>Bacteria</taxon>
        <taxon>Bacillati</taxon>
        <taxon>Bacillota</taxon>
        <taxon>Clostridia</taxon>
        <taxon>Eubacteriales</taxon>
        <taxon>Clostridiaceae</taxon>
        <taxon>Clostridium</taxon>
    </lineage>
</organism>
<dbReference type="Gene3D" id="1.10.287.1060">
    <property type="entry name" value="ESAT-6-like"/>
    <property type="match status" value="1"/>
</dbReference>
<comment type="caution">
    <text evidence="1">The sequence shown here is derived from an EMBL/GenBank/DDBJ whole genome shotgun (WGS) entry which is preliminary data.</text>
</comment>
<evidence type="ECO:0000313" key="2">
    <source>
        <dbReference type="Proteomes" id="UP000306888"/>
    </source>
</evidence>
<proteinExistence type="predicted"/>
<sequence length="102" mass="11562">MEVIYMSNEINIKSDVFYEVVSLLKQINISLNYSINKINNEGNKLANTWDSKSGSNFNEKHKKLISNMKLLSNGIGDLAVELNNINSIYEETDNLISSKISF</sequence>
<accession>A0A4S2DJS3</accession>
<gene>
    <name evidence="1" type="ORF">E5347_13515</name>
</gene>
<dbReference type="InterPro" id="IPR010310">
    <property type="entry name" value="T7SS_ESAT-6-like"/>
</dbReference>
<dbReference type="Proteomes" id="UP000306888">
    <property type="component" value="Unassembled WGS sequence"/>
</dbReference>
<dbReference type="InterPro" id="IPR036689">
    <property type="entry name" value="ESAT-6-like_sf"/>
</dbReference>